<keyword evidence="2" id="KW-1185">Reference proteome</keyword>
<protein>
    <submittedName>
        <fullName evidence="1">Uncharacterized protein</fullName>
    </submittedName>
</protein>
<reference evidence="1" key="1">
    <citation type="submission" date="2023-04" db="EMBL/GenBank/DDBJ databases">
        <title>A chromosome-level genome assembly of the parasitoid wasp Eretmocerus hayati.</title>
        <authorList>
            <person name="Zhong Y."/>
            <person name="Liu S."/>
            <person name="Liu Y."/>
        </authorList>
    </citation>
    <scope>NUCLEOTIDE SEQUENCE</scope>
    <source>
        <strain evidence="1">ZJU_SS_LIU_2023</strain>
    </source>
</reference>
<accession>A0ACC2NUC9</accession>
<organism evidence="1 2">
    <name type="scientific">Eretmocerus hayati</name>
    <dbReference type="NCBI Taxonomy" id="131215"/>
    <lineage>
        <taxon>Eukaryota</taxon>
        <taxon>Metazoa</taxon>
        <taxon>Ecdysozoa</taxon>
        <taxon>Arthropoda</taxon>
        <taxon>Hexapoda</taxon>
        <taxon>Insecta</taxon>
        <taxon>Pterygota</taxon>
        <taxon>Neoptera</taxon>
        <taxon>Endopterygota</taxon>
        <taxon>Hymenoptera</taxon>
        <taxon>Apocrita</taxon>
        <taxon>Proctotrupomorpha</taxon>
        <taxon>Chalcidoidea</taxon>
        <taxon>Aphelinidae</taxon>
        <taxon>Aphelininae</taxon>
        <taxon>Eretmocerus</taxon>
    </lineage>
</organism>
<evidence type="ECO:0000313" key="1">
    <source>
        <dbReference type="EMBL" id="KAJ8674488.1"/>
    </source>
</evidence>
<gene>
    <name evidence="1" type="ORF">QAD02_005750</name>
</gene>
<dbReference type="EMBL" id="CM056743">
    <property type="protein sequence ID" value="KAJ8674488.1"/>
    <property type="molecule type" value="Genomic_DNA"/>
</dbReference>
<proteinExistence type="predicted"/>
<name>A0ACC2NUC9_9HYME</name>
<comment type="caution">
    <text evidence="1">The sequence shown here is derived from an EMBL/GenBank/DDBJ whole genome shotgun (WGS) entry which is preliminary data.</text>
</comment>
<evidence type="ECO:0000313" key="2">
    <source>
        <dbReference type="Proteomes" id="UP001239111"/>
    </source>
</evidence>
<sequence length="192" mass="21888">MRGTGQSDGSASEPLVGGGNENHHREFFTECFQTCEKILRSKNFITSQIYERPSQDALSVGEEMATVIVNWFLEEYKPVEEEHQIFDWEFSDSEPMDIEECGVDEESLLDSDHEECNEHPAEPSSQTSTPSEEFSSQQSSSQQSSQEFYKPELRQRSRSISLDEKIKAVALRREHKGWSLKNPSTKRSAASE</sequence>
<dbReference type="Proteomes" id="UP001239111">
    <property type="component" value="Chromosome 3"/>
</dbReference>